<dbReference type="AlphaFoldDB" id="A0A4Q1UTB2"/>
<evidence type="ECO:0000256" key="6">
    <source>
        <dbReference type="ARBA" id="ARBA00023163"/>
    </source>
</evidence>
<dbReference type="SUPFAM" id="SSF46785">
    <property type="entry name" value="Winged helix' DNA-binding domain"/>
    <property type="match status" value="1"/>
</dbReference>
<accession>A0A4Q1UTB2</accession>
<comment type="function">
    <text evidence="1">NodD regulates the expression of the nodABCFE genes which encode other nodulation proteins. NodD is also a negative regulator of its own expression. Binds flavonoids as inducers.</text>
</comment>
<dbReference type="Gene3D" id="1.10.10.10">
    <property type="entry name" value="Winged helix-like DNA-binding domain superfamily/Winged helix DNA-binding domain"/>
    <property type="match status" value="1"/>
</dbReference>
<dbReference type="InterPro" id="IPR005119">
    <property type="entry name" value="LysR_subst-bd"/>
</dbReference>
<dbReference type="CDD" id="cd08417">
    <property type="entry name" value="PBP2_Nitroaromatics_like"/>
    <property type="match status" value="1"/>
</dbReference>
<dbReference type="Gene3D" id="3.40.190.10">
    <property type="entry name" value="Periplasmic binding protein-like II"/>
    <property type="match status" value="2"/>
</dbReference>
<protein>
    <recommendedName>
        <fullName evidence="7">HTH lysR-type domain-containing protein</fullName>
    </recommendedName>
</protein>
<evidence type="ECO:0000256" key="5">
    <source>
        <dbReference type="ARBA" id="ARBA00023125"/>
    </source>
</evidence>
<dbReference type="Proteomes" id="UP000290819">
    <property type="component" value="Unassembled WGS sequence"/>
</dbReference>
<evidence type="ECO:0000259" key="7">
    <source>
        <dbReference type="PROSITE" id="PS50931"/>
    </source>
</evidence>
<dbReference type="PANTHER" id="PTHR30118">
    <property type="entry name" value="HTH-TYPE TRANSCRIPTIONAL REGULATOR LEUO-RELATED"/>
    <property type="match status" value="1"/>
</dbReference>
<feature type="domain" description="HTH lysR-type" evidence="7">
    <location>
        <begin position="15"/>
        <end position="72"/>
    </location>
</feature>
<keyword evidence="5" id="KW-0238">DNA-binding</keyword>
<keyword evidence="3" id="KW-0536">Nodulation</keyword>
<dbReference type="InterPro" id="IPR050389">
    <property type="entry name" value="LysR-type_TF"/>
</dbReference>
<evidence type="ECO:0000256" key="4">
    <source>
        <dbReference type="ARBA" id="ARBA00023015"/>
    </source>
</evidence>
<organism evidence="8 9">
    <name type="scientific">Bradyrhizobium betae</name>
    <dbReference type="NCBI Taxonomy" id="244734"/>
    <lineage>
        <taxon>Bacteria</taxon>
        <taxon>Pseudomonadati</taxon>
        <taxon>Pseudomonadota</taxon>
        <taxon>Alphaproteobacteria</taxon>
        <taxon>Hyphomicrobiales</taxon>
        <taxon>Nitrobacteraceae</taxon>
        <taxon>Bradyrhizobium</taxon>
    </lineage>
</organism>
<evidence type="ECO:0000313" key="8">
    <source>
        <dbReference type="EMBL" id="RXT40194.1"/>
    </source>
</evidence>
<dbReference type="InterPro" id="IPR036390">
    <property type="entry name" value="WH_DNA-bd_sf"/>
</dbReference>
<dbReference type="PRINTS" id="PR00039">
    <property type="entry name" value="HTHLYSR"/>
</dbReference>
<dbReference type="SUPFAM" id="SSF53850">
    <property type="entry name" value="Periplasmic binding protein-like II"/>
    <property type="match status" value="1"/>
</dbReference>
<dbReference type="EMBL" id="MZXW01000038">
    <property type="protein sequence ID" value="RXT40194.1"/>
    <property type="molecule type" value="Genomic_DNA"/>
</dbReference>
<dbReference type="Pfam" id="PF00126">
    <property type="entry name" value="HTH_1"/>
    <property type="match status" value="1"/>
</dbReference>
<dbReference type="PROSITE" id="PS50931">
    <property type="entry name" value="HTH_LYSR"/>
    <property type="match status" value="1"/>
</dbReference>
<proteinExistence type="inferred from homology"/>
<evidence type="ECO:0000256" key="3">
    <source>
        <dbReference type="ARBA" id="ARBA00022458"/>
    </source>
</evidence>
<comment type="caution">
    <text evidence="8">The sequence shown here is derived from an EMBL/GenBank/DDBJ whole genome shotgun (WGS) entry which is preliminary data.</text>
</comment>
<gene>
    <name evidence="8" type="ORF">B5V03_28260</name>
</gene>
<keyword evidence="9" id="KW-1185">Reference proteome</keyword>
<name>A0A4Q1UTB2_9BRAD</name>
<dbReference type="InterPro" id="IPR000847">
    <property type="entry name" value="LysR_HTH_N"/>
</dbReference>
<keyword evidence="4" id="KW-0805">Transcription regulation</keyword>
<comment type="similarity">
    <text evidence="2">Belongs to the LysR transcriptional regulatory family.</text>
</comment>
<dbReference type="Pfam" id="PF03466">
    <property type="entry name" value="LysR_substrate"/>
    <property type="match status" value="1"/>
</dbReference>
<dbReference type="GO" id="GO:0003700">
    <property type="term" value="F:DNA-binding transcription factor activity"/>
    <property type="evidence" value="ECO:0007669"/>
    <property type="project" value="InterPro"/>
</dbReference>
<dbReference type="PANTHER" id="PTHR30118:SF15">
    <property type="entry name" value="TRANSCRIPTIONAL REGULATORY PROTEIN"/>
    <property type="match status" value="1"/>
</dbReference>
<evidence type="ECO:0000256" key="2">
    <source>
        <dbReference type="ARBA" id="ARBA00009437"/>
    </source>
</evidence>
<evidence type="ECO:0000313" key="9">
    <source>
        <dbReference type="Proteomes" id="UP000290819"/>
    </source>
</evidence>
<reference evidence="8 9" key="1">
    <citation type="submission" date="2017-03" db="EMBL/GenBank/DDBJ databases">
        <authorList>
            <person name="Safronova V.I."/>
            <person name="Sazanova A.L."/>
            <person name="Chirak E.R."/>
        </authorList>
    </citation>
    <scope>NUCLEOTIDE SEQUENCE [LARGE SCALE GENOMIC DNA]</scope>
    <source>
        <strain evidence="8 9">Opo-243</strain>
    </source>
</reference>
<evidence type="ECO:0000256" key="1">
    <source>
        <dbReference type="ARBA" id="ARBA00003502"/>
    </source>
</evidence>
<dbReference type="InterPro" id="IPR037402">
    <property type="entry name" value="YidZ_PBP2"/>
</dbReference>
<dbReference type="OrthoDB" id="8339333at2"/>
<keyword evidence="6" id="KW-0804">Transcription</keyword>
<dbReference type="InterPro" id="IPR036388">
    <property type="entry name" value="WH-like_DNA-bd_sf"/>
</dbReference>
<sequence>MERPVKKSAPRLASIDLNLLVVFDAVMRERSTTRAGKRLGLSQPAVSHALKRLRHMLKDELFVRGPLGMMPTPRAEQLTMPVRAAMDGLQEALEPDEFEPGTATQSFKVAVDNYAAIVLVARIAANVAKLAPGLRLDFRPSGTLNVLDLLDRSELHLSVGASDVNAERFTRKRLLQDEFVAVMRRDHPLSKDELVSKEALADARHLEISSAQFGNETTGTETSARPKRQTGIRAPILSAARILATSEFVCVLPLKVAIEMTRSRELAYRGLARPPKAIETSMLWLRRLDNQPAHAWLRNEIAKAVDSLTEGGSR</sequence>
<dbReference type="GO" id="GO:0003677">
    <property type="term" value="F:DNA binding"/>
    <property type="evidence" value="ECO:0007669"/>
    <property type="project" value="UniProtKB-KW"/>
</dbReference>